<accession>A0A1F8BEH1</accession>
<keyword evidence="1" id="KW-1133">Transmembrane helix</keyword>
<evidence type="ECO:0000313" key="2">
    <source>
        <dbReference type="EMBL" id="OGM62413.1"/>
    </source>
</evidence>
<organism evidence="2 3">
    <name type="scientific">Candidatus Woesebacteria bacterium RIFCSPLOWO2_01_FULL_39_21</name>
    <dbReference type="NCBI Taxonomy" id="1802519"/>
    <lineage>
        <taxon>Bacteria</taxon>
        <taxon>Candidatus Woeseibacteriota</taxon>
    </lineage>
</organism>
<evidence type="ECO:0000256" key="1">
    <source>
        <dbReference type="SAM" id="Phobius"/>
    </source>
</evidence>
<dbReference type="STRING" id="1802519.A2961_03525"/>
<dbReference type="EMBL" id="MGHF01000027">
    <property type="protein sequence ID" value="OGM62413.1"/>
    <property type="molecule type" value="Genomic_DNA"/>
</dbReference>
<feature type="transmembrane region" description="Helical" evidence="1">
    <location>
        <begin position="39"/>
        <end position="61"/>
    </location>
</feature>
<gene>
    <name evidence="2" type="ORF">A2961_03525</name>
</gene>
<comment type="caution">
    <text evidence="2">The sequence shown here is derived from an EMBL/GenBank/DDBJ whole genome shotgun (WGS) entry which is preliminary data.</text>
</comment>
<name>A0A1F8BEH1_9BACT</name>
<reference evidence="2 3" key="1">
    <citation type="journal article" date="2016" name="Nat. Commun.">
        <title>Thousands of microbial genomes shed light on interconnected biogeochemical processes in an aquifer system.</title>
        <authorList>
            <person name="Anantharaman K."/>
            <person name="Brown C.T."/>
            <person name="Hug L.A."/>
            <person name="Sharon I."/>
            <person name="Castelle C.J."/>
            <person name="Probst A.J."/>
            <person name="Thomas B.C."/>
            <person name="Singh A."/>
            <person name="Wilkins M.J."/>
            <person name="Karaoz U."/>
            <person name="Brodie E.L."/>
            <person name="Williams K.H."/>
            <person name="Hubbard S.S."/>
            <person name="Banfield J.F."/>
        </authorList>
    </citation>
    <scope>NUCLEOTIDE SEQUENCE [LARGE SCALE GENOMIC DNA]</scope>
</reference>
<dbReference type="Proteomes" id="UP000177082">
    <property type="component" value="Unassembled WGS sequence"/>
</dbReference>
<keyword evidence="1" id="KW-0812">Transmembrane</keyword>
<sequence length="107" mass="11783">MKRYLVLISILIISFLLRVLLGIIPAAMSTGVGYAANRGAFVMPSLEIISAIGFVKLWTVFQKKKYYLVARRDELPANIPIIESFNYPGGEVALVIVGGKASYYAKN</sequence>
<keyword evidence="1" id="KW-0472">Membrane</keyword>
<proteinExistence type="predicted"/>
<evidence type="ECO:0000313" key="3">
    <source>
        <dbReference type="Proteomes" id="UP000177082"/>
    </source>
</evidence>
<protein>
    <submittedName>
        <fullName evidence="2">Uncharacterized protein</fullName>
    </submittedName>
</protein>
<dbReference type="AlphaFoldDB" id="A0A1F8BEH1"/>